<dbReference type="SUPFAM" id="SSF51735">
    <property type="entry name" value="NAD(P)-binding Rossmann-fold domains"/>
    <property type="match status" value="1"/>
</dbReference>
<evidence type="ECO:0000259" key="7">
    <source>
        <dbReference type="SMART" id="SM00829"/>
    </source>
</evidence>
<dbReference type="InterPro" id="IPR013149">
    <property type="entry name" value="ADH-like_C"/>
</dbReference>
<reference evidence="8" key="1">
    <citation type="submission" date="2019-09" db="EMBL/GenBank/DDBJ databases">
        <title>Characterisation of the sponge microbiome using genome-centric metagenomics.</title>
        <authorList>
            <person name="Engelberts J.P."/>
            <person name="Robbins S.J."/>
            <person name="De Goeij J.M."/>
            <person name="Aranda M."/>
            <person name="Bell S.C."/>
            <person name="Webster N.S."/>
        </authorList>
    </citation>
    <scope>NUCLEOTIDE SEQUENCE</scope>
    <source>
        <strain evidence="8">SB0662_bin_9</strain>
    </source>
</reference>
<dbReference type="InterPro" id="IPR036291">
    <property type="entry name" value="NAD(P)-bd_dom_sf"/>
</dbReference>
<dbReference type="Gene3D" id="3.90.180.10">
    <property type="entry name" value="Medium-chain alcohol dehydrogenases, catalytic domain"/>
    <property type="match status" value="1"/>
</dbReference>
<dbReference type="SMART" id="SM00829">
    <property type="entry name" value="PKS_ER"/>
    <property type="match status" value="1"/>
</dbReference>
<dbReference type="PANTHER" id="PTHR43880:SF12">
    <property type="entry name" value="ALCOHOL DEHYDROGENASE CLASS-3"/>
    <property type="match status" value="1"/>
</dbReference>
<dbReference type="InterPro" id="IPR020843">
    <property type="entry name" value="ER"/>
</dbReference>
<comment type="caution">
    <text evidence="8">The sequence shown here is derived from an EMBL/GenBank/DDBJ whole genome shotgun (WGS) entry which is preliminary data.</text>
</comment>
<evidence type="ECO:0000256" key="6">
    <source>
        <dbReference type="RuleBase" id="RU361277"/>
    </source>
</evidence>
<feature type="domain" description="Enoyl reductase (ER)" evidence="7">
    <location>
        <begin position="9"/>
        <end position="363"/>
    </location>
</feature>
<accession>A0A6B1DS74</accession>
<dbReference type="InterPro" id="IPR013154">
    <property type="entry name" value="ADH-like_N"/>
</dbReference>
<proteinExistence type="inferred from homology"/>
<keyword evidence="5" id="KW-0520">NAD</keyword>
<dbReference type="Gene3D" id="3.40.50.720">
    <property type="entry name" value="NAD(P)-binding Rossmann-like Domain"/>
    <property type="match status" value="1"/>
</dbReference>
<evidence type="ECO:0000256" key="2">
    <source>
        <dbReference type="ARBA" id="ARBA00022723"/>
    </source>
</evidence>
<keyword evidence="4" id="KW-0560">Oxidoreductase</keyword>
<dbReference type="InterPro" id="IPR011032">
    <property type="entry name" value="GroES-like_sf"/>
</dbReference>
<protein>
    <submittedName>
        <fullName evidence="8">Zinc-binding dehydrogenase</fullName>
    </submittedName>
</protein>
<evidence type="ECO:0000256" key="1">
    <source>
        <dbReference type="ARBA" id="ARBA00001947"/>
    </source>
</evidence>
<dbReference type="GO" id="GO:0046294">
    <property type="term" value="P:formaldehyde catabolic process"/>
    <property type="evidence" value="ECO:0007669"/>
    <property type="project" value="TreeGrafter"/>
</dbReference>
<organism evidence="8">
    <name type="scientific">Caldilineaceae bacterium SB0662_bin_9</name>
    <dbReference type="NCBI Taxonomy" id="2605258"/>
    <lineage>
        <taxon>Bacteria</taxon>
        <taxon>Bacillati</taxon>
        <taxon>Chloroflexota</taxon>
        <taxon>Caldilineae</taxon>
        <taxon>Caldilineales</taxon>
        <taxon>Caldilineaceae</taxon>
    </lineage>
</organism>
<evidence type="ECO:0000256" key="3">
    <source>
        <dbReference type="ARBA" id="ARBA00022833"/>
    </source>
</evidence>
<dbReference type="InterPro" id="IPR002328">
    <property type="entry name" value="ADH_Zn_CS"/>
</dbReference>
<dbReference type="GO" id="GO:0005829">
    <property type="term" value="C:cytosol"/>
    <property type="evidence" value="ECO:0007669"/>
    <property type="project" value="TreeGrafter"/>
</dbReference>
<dbReference type="PANTHER" id="PTHR43880">
    <property type="entry name" value="ALCOHOL DEHYDROGENASE"/>
    <property type="match status" value="1"/>
</dbReference>
<dbReference type="FunFam" id="3.40.50.720:FF:000003">
    <property type="entry name" value="S-(hydroxymethyl)glutathione dehydrogenase"/>
    <property type="match status" value="1"/>
</dbReference>
<dbReference type="GO" id="GO:0051903">
    <property type="term" value="F:S-(hydroxymethyl)glutathione dehydrogenase [NAD(P)+] activity"/>
    <property type="evidence" value="ECO:0007669"/>
    <property type="project" value="TreeGrafter"/>
</dbReference>
<evidence type="ECO:0000256" key="5">
    <source>
        <dbReference type="ARBA" id="ARBA00023027"/>
    </source>
</evidence>
<dbReference type="Pfam" id="PF00107">
    <property type="entry name" value="ADH_zinc_N"/>
    <property type="match status" value="1"/>
</dbReference>
<comment type="similarity">
    <text evidence="6">Belongs to the zinc-containing alcohol dehydrogenase family.</text>
</comment>
<dbReference type="GO" id="GO:0008270">
    <property type="term" value="F:zinc ion binding"/>
    <property type="evidence" value="ECO:0007669"/>
    <property type="project" value="InterPro"/>
</dbReference>
<dbReference type="SUPFAM" id="SSF50129">
    <property type="entry name" value="GroES-like"/>
    <property type="match status" value="1"/>
</dbReference>
<dbReference type="PROSITE" id="PS00059">
    <property type="entry name" value="ADH_ZINC"/>
    <property type="match status" value="1"/>
</dbReference>
<dbReference type="Pfam" id="PF08240">
    <property type="entry name" value="ADH_N"/>
    <property type="match status" value="1"/>
</dbReference>
<keyword evidence="2 6" id="KW-0479">Metal-binding</keyword>
<dbReference type="AlphaFoldDB" id="A0A6B1DS74"/>
<comment type="cofactor">
    <cofactor evidence="1 6">
        <name>Zn(2+)</name>
        <dbReference type="ChEBI" id="CHEBI:29105"/>
    </cofactor>
</comment>
<dbReference type="EMBL" id="VXPY01000069">
    <property type="protein sequence ID" value="MYD90580.1"/>
    <property type="molecule type" value="Genomic_DNA"/>
</dbReference>
<keyword evidence="3 6" id="KW-0862">Zinc</keyword>
<gene>
    <name evidence="8" type="ORF">F4Y08_09640</name>
</gene>
<evidence type="ECO:0000313" key="8">
    <source>
        <dbReference type="EMBL" id="MYD90580.1"/>
    </source>
</evidence>
<evidence type="ECO:0000256" key="4">
    <source>
        <dbReference type="ARBA" id="ARBA00023002"/>
    </source>
</evidence>
<sequence length="367" mass="38481">MQVRAVVVPEVDQLEVQTVALAPPGESEVLIENHAAGVCHSDLHTLKGELRVRPPLVLGHEGSGVVIETGKAVTSVKPGDKVIYNWLPACNICGTCLSGMPNLCEEFPSTILQGLLPNKVSRILDQDGEPLKHHLGVATMAEYMVTHERNVIPYEIDIPMATSAIVGCAVVTGMGAVWNTAQARPGQGLAVVGCGGVGLSALMGAKAAGCSPVIGVDRDQAKLRFADALGADLTLNVSETDFADGLKELYPAGVDCIVDTVGAGTMADSLAAVRPGGKVVVVGMHAFKDTIPISPAQLVAMNRQLLGSFVGTSKPHFDIPRILNMYSQGTLDLDALITKTYGIDEVQSAFDDMVGGSVVRGVLEFKH</sequence>
<name>A0A6B1DS74_9CHLR</name>